<gene>
    <name evidence="4" type="ORF">FDG2_3546</name>
</gene>
<dbReference type="AlphaFoldDB" id="A0A1C3NZT2"/>
<dbReference type="InterPro" id="IPR051534">
    <property type="entry name" value="CBASS_pafABC_assoc_protein"/>
</dbReference>
<feature type="region of interest" description="Disordered" evidence="1">
    <location>
        <begin position="413"/>
        <end position="442"/>
    </location>
</feature>
<dbReference type="InterPro" id="IPR026881">
    <property type="entry name" value="WYL_dom"/>
</dbReference>
<feature type="domain" description="WYL" evidence="2">
    <location>
        <begin position="148"/>
        <end position="214"/>
    </location>
</feature>
<evidence type="ECO:0000313" key="5">
    <source>
        <dbReference type="Proteomes" id="UP000199013"/>
    </source>
</evidence>
<evidence type="ECO:0000313" key="4">
    <source>
        <dbReference type="EMBL" id="SBW23079.1"/>
    </source>
</evidence>
<accession>A0A1C3NZT2</accession>
<dbReference type="PROSITE" id="PS52050">
    <property type="entry name" value="WYL"/>
    <property type="match status" value="1"/>
</dbReference>
<feature type="region of interest" description="Disordered" evidence="1">
    <location>
        <begin position="254"/>
        <end position="317"/>
    </location>
</feature>
<sequence>MSRRRLERLLNLTMCLMATSRFLSVAEIGELVEGYAPGSTADEQEAFRRMFERDKQYLRDIGIPLETGSDSFWSDEVGYRIRRSDYALPEISLDPDEAAALGLAAQLWSSTALADASASALRKLAAGGIRTLPGPDGLEPRVATTEPAFAPCLAAVQVGQAVRFPYRKPEETEPRERHVEPWGVVSWRGRWYLAGHDCDRQAARVFRLSRVTGAVRAVGPPGAVRIPDGVDLRALVSASAPPDHTRTAVLRVRPGTGHALRRHARVLSSPRRFAQGETDSQPDSTPGAPERRPGSAWGTADHRSDSVPGAAESPSGSAAVGMDLVEIDYSDTEQLARWVAGYGDDVLVEQPPQLRNEVLRRLADAARVHADAGPVRMVAKSRGQSGGQAVLRIEDPVAPPAGASIRAVLRGADPAVSQPENPVIPPVAPSAEAAAVPGSVVP</sequence>
<evidence type="ECO:0000259" key="2">
    <source>
        <dbReference type="Pfam" id="PF13280"/>
    </source>
</evidence>
<feature type="compositionally biased region" description="Low complexity" evidence="1">
    <location>
        <begin position="429"/>
        <end position="442"/>
    </location>
</feature>
<dbReference type="Proteomes" id="UP000199013">
    <property type="component" value="Unassembled WGS sequence"/>
</dbReference>
<keyword evidence="5" id="KW-1185">Reference proteome</keyword>
<proteinExistence type="predicted"/>
<dbReference type="Pfam" id="PF25583">
    <property type="entry name" value="WCX"/>
    <property type="match status" value="1"/>
</dbReference>
<name>A0A1C3NZT2_9ACTN</name>
<dbReference type="PANTHER" id="PTHR34580">
    <property type="match status" value="1"/>
</dbReference>
<protein>
    <submittedName>
        <fullName evidence="4">Transcriptional regulator-like protein</fullName>
    </submittedName>
</protein>
<reference evidence="5" key="1">
    <citation type="submission" date="2016-02" db="EMBL/GenBank/DDBJ databases">
        <authorList>
            <person name="Wibberg D."/>
        </authorList>
    </citation>
    <scope>NUCLEOTIDE SEQUENCE [LARGE SCALE GENOMIC DNA]</scope>
</reference>
<feature type="domain" description="WCX" evidence="3">
    <location>
        <begin position="323"/>
        <end position="366"/>
    </location>
</feature>
<feature type="compositionally biased region" description="Low complexity" evidence="1">
    <location>
        <begin position="306"/>
        <end position="317"/>
    </location>
</feature>
<dbReference type="Pfam" id="PF13280">
    <property type="entry name" value="WYL"/>
    <property type="match status" value="1"/>
</dbReference>
<evidence type="ECO:0000259" key="3">
    <source>
        <dbReference type="Pfam" id="PF25583"/>
    </source>
</evidence>
<dbReference type="InterPro" id="IPR057727">
    <property type="entry name" value="WCX_dom"/>
</dbReference>
<evidence type="ECO:0000256" key="1">
    <source>
        <dbReference type="SAM" id="MobiDB-lite"/>
    </source>
</evidence>
<dbReference type="EMBL" id="FLUV01001494">
    <property type="protein sequence ID" value="SBW23079.1"/>
    <property type="molecule type" value="Genomic_DNA"/>
</dbReference>
<organism evidence="4 5">
    <name type="scientific">Candidatus Protofrankia californiensis</name>
    <dbReference type="NCBI Taxonomy" id="1839754"/>
    <lineage>
        <taxon>Bacteria</taxon>
        <taxon>Bacillati</taxon>
        <taxon>Actinomycetota</taxon>
        <taxon>Actinomycetes</taxon>
        <taxon>Frankiales</taxon>
        <taxon>Frankiaceae</taxon>
        <taxon>Protofrankia</taxon>
    </lineage>
</organism>
<dbReference type="PANTHER" id="PTHR34580:SF3">
    <property type="entry name" value="PROTEIN PAFB"/>
    <property type="match status" value="1"/>
</dbReference>